<reference evidence="2 3" key="1">
    <citation type="submission" date="2020-07" db="EMBL/GenBank/DDBJ databases">
        <title>Comparative genomics of pyrophilous fungi reveals a link between fire events and developmental genes.</title>
        <authorList>
            <consortium name="DOE Joint Genome Institute"/>
            <person name="Steindorff A.S."/>
            <person name="Carver A."/>
            <person name="Calhoun S."/>
            <person name="Stillman K."/>
            <person name="Liu H."/>
            <person name="Lipzen A."/>
            <person name="Pangilinan J."/>
            <person name="Labutti K."/>
            <person name="Bruns T.D."/>
            <person name="Grigoriev I.V."/>
        </authorList>
    </citation>
    <scope>NUCLEOTIDE SEQUENCE [LARGE SCALE GENOMIC DNA]</scope>
    <source>
        <strain evidence="2 3">CBS 144469</strain>
    </source>
</reference>
<dbReference type="Proteomes" id="UP000521943">
    <property type="component" value="Unassembled WGS sequence"/>
</dbReference>
<gene>
    <name evidence="2" type="ORF">DFP72DRAFT_1167831</name>
</gene>
<dbReference type="EMBL" id="JACGCI010000020">
    <property type="protein sequence ID" value="KAF6757978.1"/>
    <property type="molecule type" value="Genomic_DNA"/>
</dbReference>
<dbReference type="CDD" id="cd21037">
    <property type="entry name" value="MLKL_NTD"/>
    <property type="match status" value="1"/>
</dbReference>
<evidence type="ECO:0000256" key="1">
    <source>
        <dbReference type="SAM" id="MobiDB-lite"/>
    </source>
</evidence>
<comment type="caution">
    <text evidence="2">The sequence shown here is derived from an EMBL/GenBank/DDBJ whole genome shotgun (WGS) entry which is preliminary data.</text>
</comment>
<sequence length="370" mass="42278">MSHSSPRRGLVRCNCTRHGCSGETLNKAVSDKLGLTLNTAHILCNTLKQLGSVTNVPGLAQGAGALLIVISGLQDMKEVKGGFTNILIDICNLMRVIARRIHERGVDRIPREMRRAVKELSKTILSIKDYCEEMQGRNPVLKFINASADKAKVGEWRTKYEEAREAFRVDLEIGNSLEIREIMEMLRPRADEHPSGASNYEAPQEHNQAPAPQHQQSYDVQANGYGAHEQQNWDHQNQHQNTQWNQYDQQDYQWGGGQAYAEPQHYEDPYSTPQYSDYPQSNGQQYHNNGGYSQYPQRQWTSPQPQFSPPRKLRGTVIYHRLGDEWQLRRQPRSHRPGLKHHSRTLSLEAEIPSSLSKRPTMCIIDIPSY</sequence>
<accession>A0A8H6I305</accession>
<proteinExistence type="predicted"/>
<protein>
    <submittedName>
        <fullName evidence="2">Uncharacterized protein</fullName>
    </submittedName>
</protein>
<dbReference type="OrthoDB" id="192148at2759"/>
<name>A0A8H6I305_9AGAR</name>
<organism evidence="2 3">
    <name type="scientific">Ephemerocybe angulata</name>
    <dbReference type="NCBI Taxonomy" id="980116"/>
    <lineage>
        <taxon>Eukaryota</taxon>
        <taxon>Fungi</taxon>
        <taxon>Dikarya</taxon>
        <taxon>Basidiomycota</taxon>
        <taxon>Agaricomycotina</taxon>
        <taxon>Agaricomycetes</taxon>
        <taxon>Agaricomycetidae</taxon>
        <taxon>Agaricales</taxon>
        <taxon>Agaricineae</taxon>
        <taxon>Psathyrellaceae</taxon>
        <taxon>Ephemerocybe</taxon>
    </lineage>
</organism>
<dbReference type="InterPro" id="IPR036537">
    <property type="entry name" value="Adaptor_Cbl_N_dom_sf"/>
</dbReference>
<evidence type="ECO:0000313" key="3">
    <source>
        <dbReference type="Proteomes" id="UP000521943"/>
    </source>
</evidence>
<dbReference type="GO" id="GO:0007166">
    <property type="term" value="P:cell surface receptor signaling pathway"/>
    <property type="evidence" value="ECO:0007669"/>
    <property type="project" value="InterPro"/>
</dbReference>
<dbReference type="Gene3D" id="1.20.930.20">
    <property type="entry name" value="Adaptor protein Cbl, N-terminal domain"/>
    <property type="match status" value="1"/>
</dbReference>
<feature type="compositionally biased region" description="Polar residues" evidence="1">
    <location>
        <begin position="271"/>
        <end position="305"/>
    </location>
</feature>
<evidence type="ECO:0000313" key="2">
    <source>
        <dbReference type="EMBL" id="KAF6757978.1"/>
    </source>
</evidence>
<keyword evidence="3" id="KW-1185">Reference proteome</keyword>
<dbReference type="InterPro" id="IPR059179">
    <property type="entry name" value="MLKL-like_MCAfunc"/>
</dbReference>
<dbReference type="AlphaFoldDB" id="A0A8H6I305"/>
<feature type="region of interest" description="Disordered" evidence="1">
    <location>
        <begin position="191"/>
        <end position="215"/>
    </location>
</feature>
<feature type="region of interest" description="Disordered" evidence="1">
    <location>
        <begin position="260"/>
        <end position="311"/>
    </location>
</feature>